<comment type="caution">
    <text evidence="1">The sequence shown here is derived from an EMBL/GenBank/DDBJ whole genome shotgun (WGS) entry which is preliminary data.</text>
</comment>
<sequence>MNARGTWLVAAILLLAVAAAGSTLVYHWSRARAAIGYFGAENAALIRSADQVFLLQQSDQAAERRDISHVADLEDLQKALVEDASYRTAAQANDCVSDWSTTLQFHQGGRSCSVEVDLACGKVRLAGKPTELDASPIHEGLQEFIAFAVSRTASLTETTDSE</sequence>
<evidence type="ECO:0000313" key="1">
    <source>
        <dbReference type="EMBL" id="TWT38852.1"/>
    </source>
</evidence>
<dbReference type="EMBL" id="SJPF01000001">
    <property type="protein sequence ID" value="TWT38852.1"/>
    <property type="molecule type" value="Genomic_DNA"/>
</dbReference>
<accession>A0A5C5VM69</accession>
<name>A0A5C5VM69_9BACT</name>
<evidence type="ECO:0000313" key="2">
    <source>
        <dbReference type="Proteomes" id="UP000318878"/>
    </source>
</evidence>
<dbReference type="OrthoDB" id="280907at2"/>
<dbReference type="AlphaFoldDB" id="A0A5C5VM69"/>
<keyword evidence="2" id="KW-1185">Reference proteome</keyword>
<dbReference type="Proteomes" id="UP000318878">
    <property type="component" value="Unassembled WGS sequence"/>
</dbReference>
<dbReference type="RefSeq" id="WP_146429076.1">
    <property type="nucleotide sequence ID" value="NZ_SJPF01000001.1"/>
</dbReference>
<proteinExistence type="predicted"/>
<organism evidence="1 2">
    <name type="scientific">Blastopirellula retiformator</name>
    <dbReference type="NCBI Taxonomy" id="2527970"/>
    <lineage>
        <taxon>Bacteria</taxon>
        <taxon>Pseudomonadati</taxon>
        <taxon>Planctomycetota</taxon>
        <taxon>Planctomycetia</taxon>
        <taxon>Pirellulales</taxon>
        <taxon>Pirellulaceae</taxon>
        <taxon>Blastopirellula</taxon>
    </lineage>
</organism>
<protein>
    <submittedName>
        <fullName evidence="1">Uncharacterized protein</fullName>
    </submittedName>
</protein>
<gene>
    <name evidence="1" type="ORF">Enr8_05460</name>
</gene>
<reference evidence="1 2" key="1">
    <citation type="submission" date="2019-02" db="EMBL/GenBank/DDBJ databases">
        <title>Deep-cultivation of Planctomycetes and their phenomic and genomic characterization uncovers novel biology.</title>
        <authorList>
            <person name="Wiegand S."/>
            <person name="Jogler M."/>
            <person name="Boedeker C."/>
            <person name="Pinto D."/>
            <person name="Vollmers J."/>
            <person name="Rivas-Marin E."/>
            <person name="Kohn T."/>
            <person name="Peeters S.H."/>
            <person name="Heuer A."/>
            <person name="Rast P."/>
            <person name="Oberbeckmann S."/>
            <person name="Bunk B."/>
            <person name="Jeske O."/>
            <person name="Meyerdierks A."/>
            <person name="Storesund J.E."/>
            <person name="Kallscheuer N."/>
            <person name="Luecker S."/>
            <person name="Lage O.M."/>
            <person name="Pohl T."/>
            <person name="Merkel B.J."/>
            <person name="Hornburger P."/>
            <person name="Mueller R.-W."/>
            <person name="Bruemmer F."/>
            <person name="Labrenz M."/>
            <person name="Spormann A.M."/>
            <person name="Op Den Camp H."/>
            <person name="Overmann J."/>
            <person name="Amann R."/>
            <person name="Jetten M.S.M."/>
            <person name="Mascher T."/>
            <person name="Medema M.H."/>
            <person name="Devos D.P."/>
            <person name="Kaster A.-K."/>
            <person name="Ovreas L."/>
            <person name="Rohde M."/>
            <person name="Galperin M.Y."/>
            <person name="Jogler C."/>
        </authorList>
    </citation>
    <scope>NUCLEOTIDE SEQUENCE [LARGE SCALE GENOMIC DNA]</scope>
    <source>
        <strain evidence="1 2">Enr8</strain>
    </source>
</reference>